<name>A0A154NXI8_DUFNO</name>
<organism evidence="1 2">
    <name type="scientific">Dufourea novaeangliae</name>
    <name type="common">Sweat bee</name>
    <dbReference type="NCBI Taxonomy" id="178035"/>
    <lineage>
        <taxon>Eukaryota</taxon>
        <taxon>Metazoa</taxon>
        <taxon>Ecdysozoa</taxon>
        <taxon>Arthropoda</taxon>
        <taxon>Hexapoda</taxon>
        <taxon>Insecta</taxon>
        <taxon>Pterygota</taxon>
        <taxon>Neoptera</taxon>
        <taxon>Endopterygota</taxon>
        <taxon>Hymenoptera</taxon>
        <taxon>Apocrita</taxon>
        <taxon>Aculeata</taxon>
        <taxon>Apoidea</taxon>
        <taxon>Anthophila</taxon>
        <taxon>Halictidae</taxon>
        <taxon>Rophitinae</taxon>
        <taxon>Dufourea</taxon>
    </lineage>
</organism>
<sequence>MYIGDTQTIRKCGNVRLLSEILRLKPGAYEVEESILCIEFGNETDRIYIDDTQTIRYLITQWEVSQCMEISDNWY</sequence>
<gene>
    <name evidence="1" type="ORF">WN55_02698</name>
</gene>
<accession>A0A154NXI8</accession>
<reference evidence="1 2" key="1">
    <citation type="submission" date="2015-07" db="EMBL/GenBank/DDBJ databases">
        <title>The genome of Dufourea novaeangliae.</title>
        <authorList>
            <person name="Pan H."/>
            <person name="Kapheim K."/>
        </authorList>
    </citation>
    <scope>NUCLEOTIDE SEQUENCE [LARGE SCALE GENOMIC DNA]</scope>
    <source>
        <strain evidence="1">0120121106</strain>
        <tissue evidence="1">Whole body</tissue>
    </source>
</reference>
<dbReference type="AlphaFoldDB" id="A0A154NXI8"/>
<evidence type="ECO:0000313" key="1">
    <source>
        <dbReference type="EMBL" id="KZC04337.1"/>
    </source>
</evidence>
<dbReference type="EMBL" id="KQ434778">
    <property type="protein sequence ID" value="KZC04337.1"/>
    <property type="molecule type" value="Genomic_DNA"/>
</dbReference>
<evidence type="ECO:0000313" key="2">
    <source>
        <dbReference type="Proteomes" id="UP000076502"/>
    </source>
</evidence>
<dbReference type="Proteomes" id="UP000076502">
    <property type="component" value="Unassembled WGS sequence"/>
</dbReference>
<keyword evidence="2" id="KW-1185">Reference proteome</keyword>
<proteinExistence type="predicted"/>
<protein>
    <submittedName>
        <fullName evidence="1">Uncharacterized protein</fullName>
    </submittedName>
</protein>